<evidence type="ECO:0000259" key="6">
    <source>
        <dbReference type="Pfam" id="PF03168"/>
    </source>
</evidence>
<feature type="transmembrane region" description="Helical" evidence="5">
    <location>
        <begin position="235"/>
        <end position="258"/>
    </location>
</feature>
<dbReference type="InterPro" id="IPR044839">
    <property type="entry name" value="NDR1-like"/>
</dbReference>
<dbReference type="GO" id="GO:0009506">
    <property type="term" value="C:plasmodesma"/>
    <property type="evidence" value="ECO:0007669"/>
    <property type="project" value="TreeGrafter"/>
</dbReference>
<proteinExistence type="predicted"/>
<comment type="caution">
    <text evidence="7">The sequence shown here is derived from an EMBL/GenBank/DDBJ whole genome shotgun (WGS) entry which is preliminary data.</text>
</comment>
<dbReference type="Pfam" id="PF03168">
    <property type="entry name" value="LEA_2"/>
    <property type="match status" value="2"/>
</dbReference>
<dbReference type="InterPro" id="IPR004864">
    <property type="entry name" value="LEA_2"/>
</dbReference>
<feature type="domain" description="Late embryogenesis abundant protein LEA-2 subgroup" evidence="6">
    <location>
        <begin position="290"/>
        <end position="393"/>
    </location>
</feature>
<evidence type="ECO:0000256" key="5">
    <source>
        <dbReference type="SAM" id="Phobius"/>
    </source>
</evidence>
<dbReference type="GO" id="GO:0005886">
    <property type="term" value="C:plasma membrane"/>
    <property type="evidence" value="ECO:0007669"/>
    <property type="project" value="TreeGrafter"/>
</dbReference>
<sequence length="425" mass="47771">MTSKDCGNHGHHIHTRPRLVRLLFAGILTFLLIALIVILLVWAILRPSKPKFILQDATVYAFNVSYPSFITSNFQVTVSSRNPDDRVGIYYDRLDIYATYRDQQITLRTSIPSSYQGHKETNVWSPFICGNSVPVSPYNSATLSQDQGAGFVMLMIKIDGRVRFKVGTFMSAKYNLHVRCPAYIQFGSRTSGIMVESSSQSYSLSLHFSTINSSNMTSKKDSGNHGHTRPRLVRLLFAGILTFLLIALIVILLVWAILRPSKPKFILQDATVYAFNVSYPSFITSNFQVTVSSRNPDDRVGIYYDRLDIYATYRDQQITLRTSIPSSYQGHEETNVWSPFIYGNSVPVSPYNSAALSQDQGAGVVMLMIKIDGRVRFKVGTFISAKYNLHVRCPAYIQFGSRTSGIMVGDNVVKYQLATRCHVSI</sequence>
<reference evidence="7" key="1">
    <citation type="journal article" date="2020" name="bioRxiv">
        <title>Hybrid origin of Populus tomentosa Carr. identified through genome sequencing and phylogenomic analysis.</title>
        <authorList>
            <person name="An X."/>
            <person name="Gao K."/>
            <person name="Chen Z."/>
            <person name="Li J."/>
            <person name="Yang X."/>
            <person name="Yang X."/>
            <person name="Zhou J."/>
            <person name="Guo T."/>
            <person name="Zhao T."/>
            <person name="Huang S."/>
            <person name="Miao D."/>
            <person name="Khan W.U."/>
            <person name="Rao P."/>
            <person name="Ye M."/>
            <person name="Lei B."/>
            <person name="Liao W."/>
            <person name="Wang J."/>
            <person name="Ji L."/>
            <person name="Li Y."/>
            <person name="Guo B."/>
            <person name="Mustafa N.S."/>
            <person name="Li S."/>
            <person name="Yun Q."/>
            <person name="Keller S.R."/>
            <person name="Mao J."/>
            <person name="Zhang R."/>
            <person name="Strauss S.H."/>
        </authorList>
    </citation>
    <scope>NUCLEOTIDE SEQUENCE</scope>
    <source>
        <strain evidence="7">GM15</strain>
        <tissue evidence="7">Leaf</tissue>
    </source>
</reference>
<evidence type="ECO:0000256" key="3">
    <source>
        <dbReference type="ARBA" id="ARBA00022989"/>
    </source>
</evidence>
<feature type="domain" description="Late embryogenesis abundant protein LEA-2 subgroup" evidence="6">
    <location>
        <begin position="77"/>
        <end position="180"/>
    </location>
</feature>
<dbReference type="EMBL" id="JAAWWB010000011">
    <property type="protein sequence ID" value="KAG6772408.1"/>
    <property type="molecule type" value="Genomic_DNA"/>
</dbReference>
<dbReference type="PANTHER" id="PTHR31415">
    <property type="entry name" value="OS05G0367900 PROTEIN"/>
    <property type="match status" value="1"/>
</dbReference>
<keyword evidence="2 5" id="KW-0812">Transmembrane</keyword>
<keyword evidence="4 5" id="KW-0472">Membrane</keyword>
<dbReference type="GO" id="GO:0098542">
    <property type="term" value="P:defense response to other organism"/>
    <property type="evidence" value="ECO:0007669"/>
    <property type="project" value="InterPro"/>
</dbReference>
<dbReference type="Proteomes" id="UP000886885">
    <property type="component" value="Chromosome 6A"/>
</dbReference>
<evidence type="ECO:0000256" key="2">
    <source>
        <dbReference type="ARBA" id="ARBA00022692"/>
    </source>
</evidence>
<comment type="subcellular location">
    <subcellularLocation>
        <location evidence="1">Membrane</location>
        <topology evidence="1">Single-pass membrane protein</topology>
    </subcellularLocation>
</comment>
<keyword evidence="8" id="KW-1185">Reference proteome</keyword>
<dbReference type="PANTHER" id="PTHR31415:SF51">
    <property type="entry name" value="LATE EMBRYOGENESIS ABUNDANT (LEA) HYDROXYPROLINE-RICH GLYCOPROTEIN FAMILY"/>
    <property type="match status" value="1"/>
</dbReference>
<evidence type="ECO:0000313" key="8">
    <source>
        <dbReference type="Proteomes" id="UP000886885"/>
    </source>
</evidence>
<dbReference type="OrthoDB" id="1426517at2759"/>
<dbReference type="AlphaFoldDB" id="A0A8X7ZK66"/>
<evidence type="ECO:0000256" key="1">
    <source>
        <dbReference type="ARBA" id="ARBA00004167"/>
    </source>
</evidence>
<accession>A0A8X7ZK66</accession>
<evidence type="ECO:0000313" key="7">
    <source>
        <dbReference type="EMBL" id="KAG6772408.1"/>
    </source>
</evidence>
<feature type="transmembrane region" description="Helical" evidence="5">
    <location>
        <begin position="22"/>
        <end position="45"/>
    </location>
</feature>
<protein>
    <recommendedName>
        <fullName evidence="6">Late embryogenesis abundant protein LEA-2 subgroup domain-containing protein</fullName>
    </recommendedName>
</protein>
<name>A0A8X7ZK66_POPTO</name>
<gene>
    <name evidence="7" type="ORF">POTOM_023815</name>
</gene>
<organism evidence="7 8">
    <name type="scientific">Populus tomentosa</name>
    <name type="common">Chinese white poplar</name>
    <dbReference type="NCBI Taxonomy" id="118781"/>
    <lineage>
        <taxon>Eukaryota</taxon>
        <taxon>Viridiplantae</taxon>
        <taxon>Streptophyta</taxon>
        <taxon>Embryophyta</taxon>
        <taxon>Tracheophyta</taxon>
        <taxon>Spermatophyta</taxon>
        <taxon>Magnoliopsida</taxon>
        <taxon>eudicotyledons</taxon>
        <taxon>Gunneridae</taxon>
        <taxon>Pentapetalae</taxon>
        <taxon>rosids</taxon>
        <taxon>fabids</taxon>
        <taxon>Malpighiales</taxon>
        <taxon>Salicaceae</taxon>
        <taxon>Saliceae</taxon>
        <taxon>Populus</taxon>
    </lineage>
</organism>
<keyword evidence="3 5" id="KW-1133">Transmembrane helix</keyword>
<evidence type="ECO:0000256" key="4">
    <source>
        <dbReference type="ARBA" id="ARBA00023136"/>
    </source>
</evidence>